<reference evidence="3" key="1">
    <citation type="journal article" date="2021" name="PeerJ">
        <title>Extensive microbial diversity within the chicken gut microbiome revealed by metagenomics and culture.</title>
        <authorList>
            <person name="Gilroy R."/>
            <person name="Ravi A."/>
            <person name="Getino M."/>
            <person name="Pursley I."/>
            <person name="Horton D.L."/>
            <person name="Alikhan N.F."/>
            <person name="Baker D."/>
            <person name="Gharbi K."/>
            <person name="Hall N."/>
            <person name="Watson M."/>
            <person name="Adriaenssens E.M."/>
            <person name="Foster-Nyarko E."/>
            <person name="Jarju S."/>
            <person name="Secka A."/>
            <person name="Antonio M."/>
            <person name="Oren A."/>
            <person name="Chaudhuri R.R."/>
            <person name="La Ragione R."/>
            <person name="Hildebrand F."/>
            <person name="Pallen M.J."/>
        </authorList>
    </citation>
    <scope>NUCLEOTIDE SEQUENCE</scope>
    <source>
        <strain evidence="3">CHK183-1962</strain>
    </source>
</reference>
<proteinExistence type="predicted"/>
<dbReference type="PANTHER" id="PTHR30337">
    <property type="entry name" value="COMPONENT OF ATP-DEPENDENT DSDNA EXONUCLEASE"/>
    <property type="match status" value="1"/>
</dbReference>
<keyword evidence="3" id="KW-0540">Nuclease</keyword>
<gene>
    <name evidence="3" type="ORF">H9734_06275</name>
</gene>
<evidence type="ECO:0000313" key="4">
    <source>
        <dbReference type="Proteomes" id="UP000886890"/>
    </source>
</evidence>
<feature type="domain" description="Calcineurin-like phosphoesterase" evidence="2">
    <location>
        <begin position="1"/>
        <end position="186"/>
    </location>
</feature>
<dbReference type="InterPro" id="IPR029052">
    <property type="entry name" value="Metallo-depent_PP-like"/>
</dbReference>
<dbReference type="InterPro" id="IPR050535">
    <property type="entry name" value="DNA_Repair-Maintenance_Comp"/>
</dbReference>
<organism evidence="3 4">
    <name type="scientific">Candidatus Fusicatenibacter merdavium</name>
    <dbReference type="NCBI Taxonomy" id="2838600"/>
    <lineage>
        <taxon>Bacteria</taxon>
        <taxon>Bacillati</taxon>
        <taxon>Bacillota</taxon>
        <taxon>Clostridia</taxon>
        <taxon>Lachnospirales</taxon>
        <taxon>Lachnospiraceae</taxon>
        <taxon>Fusicatenibacter</taxon>
    </lineage>
</organism>
<dbReference type="InterPro" id="IPR004843">
    <property type="entry name" value="Calcineurin-like_PHP"/>
</dbReference>
<reference evidence="3" key="2">
    <citation type="submission" date="2021-04" db="EMBL/GenBank/DDBJ databases">
        <authorList>
            <person name="Gilroy R."/>
        </authorList>
    </citation>
    <scope>NUCLEOTIDE SEQUENCE</scope>
    <source>
        <strain evidence="3">CHK183-1962</strain>
    </source>
</reference>
<evidence type="ECO:0000313" key="3">
    <source>
        <dbReference type="EMBL" id="HIX77183.1"/>
    </source>
</evidence>
<dbReference type="Proteomes" id="UP000886890">
    <property type="component" value="Unassembled WGS sequence"/>
</dbReference>
<dbReference type="InterPro" id="IPR041796">
    <property type="entry name" value="Mre11_N"/>
</dbReference>
<dbReference type="GO" id="GO:0004527">
    <property type="term" value="F:exonuclease activity"/>
    <property type="evidence" value="ECO:0007669"/>
    <property type="project" value="UniProtKB-KW"/>
</dbReference>
<name>A0A9D1XCT7_9FIRM</name>
<dbReference type="PANTHER" id="PTHR30337:SF7">
    <property type="entry name" value="PHOSPHOESTERASE"/>
    <property type="match status" value="1"/>
</dbReference>
<dbReference type="EMBL" id="DXEK01000104">
    <property type="protein sequence ID" value="HIX77183.1"/>
    <property type="molecule type" value="Genomic_DNA"/>
</dbReference>
<protein>
    <submittedName>
        <fullName evidence="3">DNA repair exonuclease</fullName>
    </submittedName>
</protein>
<accession>A0A9D1XCT7</accession>
<dbReference type="CDD" id="cd00840">
    <property type="entry name" value="MPP_Mre11_N"/>
    <property type="match status" value="1"/>
</dbReference>
<keyword evidence="3" id="KW-0269">Exonuclease</keyword>
<dbReference type="Gene3D" id="3.60.21.10">
    <property type="match status" value="1"/>
</dbReference>
<dbReference type="SUPFAM" id="SSF56300">
    <property type="entry name" value="Metallo-dependent phosphatases"/>
    <property type="match status" value="1"/>
</dbReference>
<keyword evidence="1" id="KW-0378">Hydrolase</keyword>
<dbReference type="AlphaFoldDB" id="A0A9D1XCT7"/>
<evidence type="ECO:0000256" key="1">
    <source>
        <dbReference type="ARBA" id="ARBA00022801"/>
    </source>
</evidence>
<dbReference type="Pfam" id="PF00149">
    <property type="entry name" value="Metallophos"/>
    <property type="match status" value="1"/>
</dbReference>
<comment type="caution">
    <text evidence="3">The sequence shown here is derived from an EMBL/GenBank/DDBJ whole genome shotgun (WGS) entry which is preliminary data.</text>
</comment>
<sequence>MRFFHVADVHLGMEPDLGCPWSKRRQEEIWESFRRLVDRVREEKPEMLLIAGDLFHRQPLLRELKELKALFESVPDTQVVLIAGNHDYLKRDSYYLSFSWPENVTGLFGQSCERVDFPSYSLAVYGCSYYSREVTENLYGDVHPSGAMRYHILLAHGGDDRHSPWKKEEMAAAGFDYIACGHIHKPEILVPDRMAYAGALEPTTMNQTGEHGYIDGVIDAKGVRISFVPFAVCEYVELTLPVDEDTTQFSLEQDLTAEIARRGPANIYRVTLEGLRSENLEFSLKRLRETGNVVEVTDRTRPAFRLEQLKREYAGSLIGEYVGYFENAGSALEQKALYYGLEALLDARRE</sequence>
<evidence type="ECO:0000259" key="2">
    <source>
        <dbReference type="Pfam" id="PF00149"/>
    </source>
</evidence>